<dbReference type="RefSeq" id="WP_189055268.1">
    <property type="nucleotide sequence ID" value="NZ_BMMK01000004.1"/>
</dbReference>
<name>A0A8J3CBZ7_9PSEU</name>
<feature type="region of interest" description="Disordered" evidence="1">
    <location>
        <begin position="88"/>
        <end position="120"/>
    </location>
</feature>
<comment type="caution">
    <text evidence="2">The sequence shown here is derived from an EMBL/GenBank/DDBJ whole genome shotgun (WGS) entry which is preliminary data.</text>
</comment>
<keyword evidence="3" id="KW-1185">Reference proteome</keyword>
<dbReference type="Proteomes" id="UP000637578">
    <property type="component" value="Unassembled WGS sequence"/>
</dbReference>
<evidence type="ECO:0000313" key="2">
    <source>
        <dbReference type="EMBL" id="GGM45143.1"/>
    </source>
</evidence>
<feature type="region of interest" description="Disordered" evidence="1">
    <location>
        <begin position="1"/>
        <end position="38"/>
    </location>
</feature>
<feature type="compositionally biased region" description="Low complexity" evidence="1">
    <location>
        <begin position="9"/>
        <end position="20"/>
    </location>
</feature>
<dbReference type="AlphaFoldDB" id="A0A8J3CBZ7"/>
<evidence type="ECO:0000256" key="1">
    <source>
        <dbReference type="SAM" id="MobiDB-lite"/>
    </source>
</evidence>
<reference evidence="2" key="1">
    <citation type="journal article" date="2014" name="Int. J. Syst. Evol. Microbiol.">
        <title>Complete genome sequence of Corynebacterium casei LMG S-19264T (=DSM 44701T), isolated from a smear-ripened cheese.</title>
        <authorList>
            <consortium name="US DOE Joint Genome Institute (JGI-PGF)"/>
            <person name="Walter F."/>
            <person name="Albersmeier A."/>
            <person name="Kalinowski J."/>
            <person name="Ruckert C."/>
        </authorList>
    </citation>
    <scope>NUCLEOTIDE SEQUENCE</scope>
    <source>
        <strain evidence="2">CGMCC 4.5737</strain>
    </source>
</reference>
<organism evidence="2 3">
    <name type="scientific">Longimycelium tulufanense</name>
    <dbReference type="NCBI Taxonomy" id="907463"/>
    <lineage>
        <taxon>Bacteria</taxon>
        <taxon>Bacillati</taxon>
        <taxon>Actinomycetota</taxon>
        <taxon>Actinomycetes</taxon>
        <taxon>Pseudonocardiales</taxon>
        <taxon>Pseudonocardiaceae</taxon>
        <taxon>Longimycelium</taxon>
    </lineage>
</organism>
<dbReference type="EMBL" id="BMMK01000004">
    <property type="protein sequence ID" value="GGM45143.1"/>
    <property type="molecule type" value="Genomic_DNA"/>
</dbReference>
<dbReference type="InterPro" id="IPR057999">
    <property type="entry name" value="Gp49"/>
</dbReference>
<evidence type="ECO:0000313" key="3">
    <source>
        <dbReference type="Proteomes" id="UP000637578"/>
    </source>
</evidence>
<accession>A0A8J3CBZ7</accession>
<proteinExistence type="predicted"/>
<reference evidence="2" key="2">
    <citation type="submission" date="2020-09" db="EMBL/GenBank/DDBJ databases">
        <authorList>
            <person name="Sun Q."/>
            <person name="Zhou Y."/>
        </authorList>
    </citation>
    <scope>NUCLEOTIDE SEQUENCE</scope>
    <source>
        <strain evidence="2">CGMCC 4.5737</strain>
    </source>
</reference>
<protein>
    <submittedName>
        <fullName evidence="2">Uncharacterized protein</fullName>
    </submittedName>
</protein>
<gene>
    <name evidence="2" type="ORF">GCM10012275_15250</name>
</gene>
<dbReference type="Pfam" id="PF25690">
    <property type="entry name" value="Phage_gp49"/>
    <property type="match status" value="1"/>
</dbReference>
<sequence length="166" mass="17599">MSVDPFADPAPTTATNENTTVKPPWDEAAVPASTNGEVSVTLKGGSGYDAPWIVIKAPTVQAAREALDDENSLKALIDKTAAVGAYFSAKGGGTPRPPKPATGSQPQGKPPYQQPPGGEQRYCRHAAELGPMVWRSGISNAGKPYAGWYCPSRDRSDQCRPQYPTK</sequence>